<dbReference type="PANTHER" id="PTHR30146:SF148">
    <property type="entry name" value="HTH-TYPE TRANSCRIPTIONAL REPRESSOR PURR-RELATED"/>
    <property type="match status" value="1"/>
</dbReference>
<accession>A0ABY6Z3F2</accession>
<dbReference type="Proteomes" id="UP001164803">
    <property type="component" value="Chromosome"/>
</dbReference>
<evidence type="ECO:0000256" key="1">
    <source>
        <dbReference type="ARBA" id="ARBA00022491"/>
    </source>
</evidence>
<dbReference type="SMART" id="SM00354">
    <property type="entry name" value="HTH_LACI"/>
    <property type="match status" value="1"/>
</dbReference>
<dbReference type="Pfam" id="PF13377">
    <property type="entry name" value="Peripla_BP_3"/>
    <property type="match status" value="1"/>
</dbReference>
<dbReference type="Gene3D" id="3.40.50.2300">
    <property type="match status" value="2"/>
</dbReference>
<gene>
    <name evidence="6" type="ORF">NZD86_00265</name>
</gene>
<dbReference type="PRINTS" id="PR00036">
    <property type="entry name" value="HTHLACI"/>
</dbReference>
<dbReference type="Gene3D" id="1.10.260.40">
    <property type="entry name" value="lambda repressor-like DNA-binding domains"/>
    <property type="match status" value="1"/>
</dbReference>
<keyword evidence="3" id="KW-0238">DNA-binding</keyword>
<dbReference type="PROSITE" id="PS50932">
    <property type="entry name" value="HTH_LACI_2"/>
    <property type="match status" value="1"/>
</dbReference>
<feature type="domain" description="HTH lacI-type" evidence="5">
    <location>
        <begin position="12"/>
        <end position="66"/>
    </location>
</feature>
<dbReference type="SUPFAM" id="SSF47413">
    <property type="entry name" value="lambda repressor-like DNA-binding domains"/>
    <property type="match status" value="1"/>
</dbReference>
<keyword evidence="4" id="KW-0804">Transcription</keyword>
<sequence length="344" mass="37453">MDVRRGVIIVSVTIKDVAKAAGVSIATVSRVLGKTKPVSSELEMKVRQVIKELGYVPNEVARSLITNSSSSIGVIVPKLEYSVSGSWLRGVERFARLQGYSVILTVSDGQTDKEIESFNVMQQKRVDGVIWSAVDFSEDHGTFLADYPIPVVAVGQDFEPYGIPSVVFQNGKIGYDATRYLLKLGHKRIAMIAGNMRDSSSGKDRLEGYRKALREAGITEEETLVAVGDFTMDSGYECMKKLLPYGPTAVFAASDTMAIGAMHYASQAGIRIPDELSVMGVDNLEICQHLNPTLSTVDYDAGELGTTAARLVLKMDQEDSKAQCLSVPHKLVIRDSVREIGGCY</sequence>
<evidence type="ECO:0000256" key="3">
    <source>
        <dbReference type="ARBA" id="ARBA00023125"/>
    </source>
</evidence>
<keyword evidence="1" id="KW-0678">Repressor</keyword>
<dbReference type="InterPro" id="IPR000843">
    <property type="entry name" value="HTH_LacI"/>
</dbReference>
<dbReference type="EMBL" id="CP104064">
    <property type="protein sequence ID" value="WAH37053.1"/>
    <property type="molecule type" value="Genomic_DNA"/>
</dbReference>
<dbReference type="PROSITE" id="PS00356">
    <property type="entry name" value="HTH_LACI_1"/>
    <property type="match status" value="1"/>
</dbReference>
<dbReference type="InterPro" id="IPR010982">
    <property type="entry name" value="Lambda_DNA-bd_dom_sf"/>
</dbReference>
<keyword evidence="2" id="KW-0805">Transcription regulation</keyword>
<dbReference type="SUPFAM" id="SSF53822">
    <property type="entry name" value="Periplasmic binding protein-like I"/>
    <property type="match status" value="1"/>
</dbReference>
<evidence type="ECO:0000259" key="5">
    <source>
        <dbReference type="PROSITE" id="PS50932"/>
    </source>
</evidence>
<protein>
    <submittedName>
        <fullName evidence="6">LacI family transcriptional regulator</fullName>
    </submittedName>
</protein>
<evidence type="ECO:0000313" key="6">
    <source>
        <dbReference type="EMBL" id="WAH37053.1"/>
    </source>
</evidence>
<dbReference type="CDD" id="cd01392">
    <property type="entry name" value="HTH_LacI"/>
    <property type="match status" value="1"/>
</dbReference>
<dbReference type="PANTHER" id="PTHR30146">
    <property type="entry name" value="LACI-RELATED TRANSCRIPTIONAL REPRESSOR"/>
    <property type="match status" value="1"/>
</dbReference>
<name>A0ABY6Z3F2_9BACL</name>
<proteinExistence type="predicted"/>
<organism evidence="6 7">
    <name type="scientific">Alicyclobacillus dauci</name>
    <dbReference type="NCBI Taxonomy" id="1475485"/>
    <lineage>
        <taxon>Bacteria</taxon>
        <taxon>Bacillati</taxon>
        <taxon>Bacillota</taxon>
        <taxon>Bacilli</taxon>
        <taxon>Bacillales</taxon>
        <taxon>Alicyclobacillaceae</taxon>
        <taxon>Alicyclobacillus</taxon>
    </lineage>
</organism>
<reference evidence="6" key="1">
    <citation type="submission" date="2022-08" db="EMBL/GenBank/DDBJ databases">
        <title>Alicyclobacillus dauci DSM2870, complete genome.</title>
        <authorList>
            <person name="Wang Q."/>
            <person name="Cai R."/>
            <person name="Wang Z."/>
        </authorList>
    </citation>
    <scope>NUCLEOTIDE SEQUENCE</scope>
    <source>
        <strain evidence="6">DSM 28700</strain>
    </source>
</reference>
<dbReference type="InterPro" id="IPR028082">
    <property type="entry name" value="Peripla_BP_I"/>
</dbReference>
<dbReference type="InterPro" id="IPR046335">
    <property type="entry name" value="LacI/GalR-like_sensor"/>
</dbReference>
<evidence type="ECO:0000256" key="2">
    <source>
        <dbReference type="ARBA" id="ARBA00023015"/>
    </source>
</evidence>
<keyword evidence="7" id="KW-1185">Reference proteome</keyword>
<evidence type="ECO:0000256" key="4">
    <source>
        <dbReference type="ARBA" id="ARBA00023163"/>
    </source>
</evidence>
<dbReference type="Pfam" id="PF00356">
    <property type="entry name" value="LacI"/>
    <property type="match status" value="1"/>
</dbReference>
<evidence type="ECO:0000313" key="7">
    <source>
        <dbReference type="Proteomes" id="UP001164803"/>
    </source>
</evidence>
<dbReference type="RefSeq" id="WP_268044486.1">
    <property type="nucleotide sequence ID" value="NZ_CP104064.1"/>
</dbReference>